<evidence type="ECO:0000256" key="1">
    <source>
        <dbReference type="ARBA" id="ARBA00010233"/>
    </source>
</evidence>
<dbReference type="InterPro" id="IPR040921">
    <property type="entry name" value="Peptidase_S66C"/>
</dbReference>
<comment type="caution">
    <text evidence="9">The sequence shown here is derived from an EMBL/GenBank/DDBJ whole genome shotgun (WGS) entry which is preliminary data.</text>
</comment>
<dbReference type="EMBL" id="DWYS01000033">
    <property type="protein sequence ID" value="HJB06719.1"/>
    <property type="molecule type" value="Genomic_DNA"/>
</dbReference>
<dbReference type="GO" id="GO:0006508">
    <property type="term" value="P:proteolysis"/>
    <property type="evidence" value="ECO:0007669"/>
    <property type="project" value="UniProtKB-KW"/>
</dbReference>
<feature type="active site" description="Charge relay system" evidence="6">
    <location>
        <position position="214"/>
    </location>
</feature>
<dbReference type="Gene3D" id="3.40.50.10740">
    <property type="entry name" value="Class I glutamine amidotransferase-like"/>
    <property type="match status" value="1"/>
</dbReference>
<dbReference type="SUPFAM" id="SSF141986">
    <property type="entry name" value="LD-carboxypeptidase A C-terminal domain-like"/>
    <property type="match status" value="1"/>
</dbReference>
<keyword evidence="5" id="KW-0720">Serine protease</keyword>
<dbReference type="InterPro" id="IPR027461">
    <property type="entry name" value="Carboxypeptidase_A_C_sf"/>
</dbReference>
<dbReference type="GO" id="GO:0004180">
    <property type="term" value="F:carboxypeptidase activity"/>
    <property type="evidence" value="ECO:0007669"/>
    <property type="project" value="UniProtKB-KW"/>
</dbReference>
<dbReference type="PANTHER" id="PTHR30237">
    <property type="entry name" value="MURAMOYLTETRAPEPTIDE CARBOXYPEPTIDASE"/>
    <property type="match status" value="1"/>
</dbReference>
<evidence type="ECO:0000256" key="3">
    <source>
        <dbReference type="ARBA" id="ARBA00022670"/>
    </source>
</evidence>
<evidence type="ECO:0000256" key="4">
    <source>
        <dbReference type="ARBA" id="ARBA00022801"/>
    </source>
</evidence>
<dbReference type="SUPFAM" id="SSF52317">
    <property type="entry name" value="Class I glutamine amidotransferase-like"/>
    <property type="match status" value="1"/>
</dbReference>
<dbReference type="InterPro" id="IPR027478">
    <property type="entry name" value="LdcA_N"/>
</dbReference>
<dbReference type="GO" id="GO:0008236">
    <property type="term" value="F:serine-type peptidase activity"/>
    <property type="evidence" value="ECO:0007669"/>
    <property type="project" value="UniProtKB-KW"/>
</dbReference>
<reference evidence="9" key="1">
    <citation type="journal article" date="2021" name="PeerJ">
        <title>Extensive microbial diversity within the chicken gut microbiome revealed by metagenomics and culture.</title>
        <authorList>
            <person name="Gilroy R."/>
            <person name="Ravi A."/>
            <person name="Getino M."/>
            <person name="Pursley I."/>
            <person name="Horton D.L."/>
            <person name="Alikhan N.F."/>
            <person name="Baker D."/>
            <person name="Gharbi K."/>
            <person name="Hall N."/>
            <person name="Watson M."/>
            <person name="Adriaenssens E.M."/>
            <person name="Foster-Nyarko E."/>
            <person name="Jarju S."/>
            <person name="Secka A."/>
            <person name="Antonio M."/>
            <person name="Oren A."/>
            <person name="Chaudhuri R.R."/>
            <person name="La Ragione R."/>
            <person name="Hildebrand F."/>
            <person name="Pallen M.J."/>
        </authorList>
    </citation>
    <scope>NUCLEOTIDE SEQUENCE</scope>
    <source>
        <strain evidence="9">CHK188-4685</strain>
    </source>
</reference>
<dbReference type="Pfam" id="PF02016">
    <property type="entry name" value="Peptidase_S66"/>
    <property type="match status" value="1"/>
</dbReference>
<feature type="active site" description="Charge relay system" evidence="6">
    <location>
        <position position="284"/>
    </location>
</feature>
<dbReference type="InterPro" id="IPR003507">
    <property type="entry name" value="S66_fam"/>
</dbReference>
<keyword evidence="3" id="KW-0645">Protease</keyword>
<keyword evidence="4" id="KW-0378">Hydrolase</keyword>
<reference evidence="9" key="2">
    <citation type="submission" date="2021-04" db="EMBL/GenBank/DDBJ databases">
        <authorList>
            <person name="Gilroy R."/>
        </authorList>
    </citation>
    <scope>NUCLEOTIDE SEQUENCE</scope>
    <source>
        <strain evidence="9">CHK188-4685</strain>
    </source>
</reference>
<comment type="similarity">
    <text evidence="1">Belongs to the peptidase S66 family.</text>
</comment>
<dbReference type="Proteomes" id="UP000886804">
    <property type="component" value="Unassembled WGS sequence"/>
</dbReference>
<accession>A0A9D2L680</accession>
<dbReference type="Gene3D" id="3.50.30.60">
    <property type="entry name" value="LD-carboxypeptidase A C-terminal domain-like"/>
    <property type="match status" value="1"/>
</dbReference>
<dbReference type="AlphaFoldDB" id="A0A9D2L680"/>
<name>A0A9D2L680_9FIRM</name>
<dbReference type="PIRSF" id="PIRSF028757">
    <property type="entry name" value="LD-carboxypeptidase"/>
    <property type="match status" value="1"/>
</dbReference>
<evidence type="ECO:0000259" key="8">
    <source>
        <dbReference type="Pfam" id="PF17676"/>
    </source>
</evidence>
<dbReference type="InterPro" id="IPR029062">
    <property type="entry name" value="Class_I_gatase-like"/>
</dbReference>
<evidence type="ECO:0000313" key="10">
    <source>
        <dbReference type="Proteomes" id="UP000886804"/>
    </source>
</evidence>
<gene>
    <name evidence="9" type="ORF">H9716_02505</name>
</gene>
<evidence type="ECO:0000259" key="7">
    <source>
        <dbReference type="Pfam" id="PF02016"/>
    </source>
</evidence>
<dbReference type="Pfam" id="PF17676">
    <property type="entry name" value="Peptidase_S66C"/>
    <property type="match status" value="1"/>
</dbReference>
<dbReference type="CDD" id="cd07025">
    <property type="entry name" value="Peptidase_S66"/>
    <property type="match status" value="1"/>
</dbReference>
<evidence type="ECO:0000256" key="6">
    <source>
        <dbReference type="PIRSR" id="PIRSR028757-1"/>
    </source>
</evidence>
<feature type="domain" description="LD-carboxypeptidase C-terminal" evidence="8">
    <location>
        <begin position="183"/>
        <end position="298"/>
    </location>
</feature>
<feature type="active site" description="Nucleophile" evidence="6">
    <location>
        <position position="112"/>
    </location>
</feature>
<evidence type="ECO:0000256" key="2">
    <source>
        <dbReference type="ARBA" id="ARBA00022645"/>
    </source>
</evidence>
<sequence>MVFPEKLKPGDTIGLAAPAFPVSEEKRDAGAALLERMGYHVTMGACLKELYDFHGYLAGDAKKRAEDLNRMFADPEIKAVFCVRGGYGSAHIMKYLDYDLIRKNPKIFVGYSDLTNLHTVLNQICGLVTFHGPMVVSNMLAGYDDYSRESLRRAMEMEPGQEVEFLNPPEKPAVGVLRKGQARGQITGGNLSLIVGSIGTFYQPDTRGKILFLEDIEETIPRLDMYITHLEDAGMMEYAAGIVLGNFEGCDNSRYDGSYSLEEFLHDRFRDYRIPVLYRVCSDHGKPMGTIPMGTVCRMDGENGRLFFQREL</sequence>
<organism evidence="9 10">
    <name type="scientific">Candidatus Enterocloster faecavium</name>
    <dbReference type="NCBI Taxonomy" id="2838560"/>
    <lineage>
        <taxon>Bacteria</taxon>
        <taxon>Bacillati</taxon>
        <taxon>Bacillota</taxon>
        <taxon>Clostridia</taxon>
        <taxon>Lachnospirales</taxon>
        <taxon>Lachnospiraceae</taxon>
        <taxon>Enterocloster</taxon>
    </lineage>
</organism>
<keyword evidence="2" id="KW-0121">Carboxypeptidase</keyword>
<dbReference type="PANTHER" id="PTHR30237:SF2">
    <property type="entry name" value="MUREIN TETRAPEPTIDE CARBOXYPEPTIDASE"/>
    <property type="match status" value="1"/>
</dbReference>
<proteinExistence type="inferred from homology"/>
<evidence type="ECO:0000256" key="5">
    <source>
        <dbReference type="ARBA" id="ARBA00022825"/>
    </source>
</evidence>
<evidence type="ECO:0000313" key="9">
    <source>
        <dbReference type="EMBL" id="HJB06719.1"/>
    </source>
</evidence>
<protein>
    <submittedName>
        <fullName evidence="9">LD-carboxypeptidase</fullName>
    </submittedName>
</protein>
<feature type="domain" description="LD-carboxypeptidase N-terminal" evidence="7">
    <location>
        <begin position="13"/>
        <end position="132"/>
    </location>
</feature>
<dbReference type="InterPro" id="IPR040449">
    <property type="entry name" value="Peptidase_S66_N"/>
</dbReference>